<keyword evidence="2" id="KW-0378">Hydrolase</keyword>
<name>A0ABT1I724_9PSEU</name>
<keyword evidence="6" id="KW-1185">Reference proteome</keyword>
<sequence>MIDFCSHGRVPRPTRAELAAANDRTIADVLGPGLEVLFCGINPSLYSGATGHHFARPGNRFWPALHLSGFTPRLLAPHEQHLLPDHGLGITNLVARATARADELDDHELKVGGDRLRGLVAEYAPKVVAVVGITAYRTAFTAPKAVVGPQAELVESVRVWVLPNPSGLNAHYQLDDLAAEFGHLRASLG</sequence>
<dbReference type="InterPro" id="IPR015637">
    <property type="entry name" value="MUG/TDG"/>
</dbReference>
<accession>A0ABT1I724</accession>
<comment type="caution">
    <text evidence="5">The sequence shown here is derived from an EMBL/GenBank/DDBJ whole genome shotgun (WGS) entry which is preliminary data.</text>
</comment>
<evidence type="ECO:0000256" key="1">
    <source>
        <dbReference type="ARBA" id="ARBA00022763"/>
    </source>
</evidence>
<evidence type="ECO:0000313" key="5">
    <source>
        <dbReference type="EMBL" id="MCP2268423.1"/>
    </source>
</evidence>
<dbReference type="PANTHER" id="PTHR12159:SF9">
    <property type="entry name" value="G_T MISMATCH-SPECIFIC THYMINE DNA GLYCOSYLASE"/>
    <property type="match status" value="1"/>
</dbReference>
<evidence type="ECO:0000313" key="6">
    <source>
        <dbReference type="Proteomes" id="UP001205185"/>
    </source>
</evidence>
<dbReference type="SMART" id="SM00987">
    <property type="entry name" value="UreE_C"/>
    <property type="match status" value="1"/>
</dbReference>
<keyword evidence="1" id="KW-0227">DNA damage</keyword>
<dbReference type="InterPro" id="IPR005122">
    <property type="entry name" value="Uracil-DNA_glycosylase-like"/>
</dbReference>
<feature type="domain" description="Uracil-DNA glycosylase-like" evidence="4">
    <location>
        <begin position="27"/>
        <end position="178"/>
    </location>
</feature>
<keyword evidence="3" id="KW-0234">DNA repair</keyword>
<proteinExistence type="predicted"/>
<dbReference type="SMART" id="SM00986">
    <property type="entry name" value="UDG"/>
    <property type="match status" value="1"/>
</dbReference>
<dbReference type="CDD" id="cd10028">
    <property type="entry name" value="UDG-F2_TDG_MUG"/>
    <property type="match status" value="1"/>
</dbReference>
<dbReference type="Gene3D" id="3.40.470.10">
    <property type="entry name" value="Uracil-DNA glycosylase-like domain"/>
    <property type="match status" value="1"/>
</dbReference>
<protein>
    <submittedName>
        <fullName evidence="5">G/U mismatch-specific uracil-DNA glycosylase</fullName>
    </submittedName>
</protein>
<dbReference type="Proteomes" id="UP001205185">
    <property type="component" value="Unassembled WGS sequence"/>
</dbReference>
<dbReference type="Pfam" id="PF03167">
    <property type="entry name" value="UDG"/>
    <property type="match status" value="1"/>
</dbReference>
<dbReference type="NCBIfam" id="NF007570">
    <property type="entry name" value="PRK10201.1"/>
    <property type="match status" value="1"/>
</dbReference>
<evidence type="ECO:0000256" key="3">
    <source>
        <dbReference type="ARBA" id="ARBA00023204"/>
    </source>
</evidence>
<organism evidence="5 6">
    <name type="scientific">Actinokineospora diospyrosa</name>
    <dbReference type="NCBI Taxonomy" id="103728"/>
    <lineage>
        <taxon>Bacteria</taxon>
        <taxon>Bacillati</taxon>
        <taxon>Actinomycetota</taxon>
        <taxon>Actinomycetes</taxon>
        <taxon>Pseudonocardiales</taxon>
        <taxon>Pseudonocardiaceae</taxon>
        <taxon>Actinokineospora</taxon>
    </lineage>
</organism>
<dbReference type="SUPFAM" id="SSF52141">
    <property type="entry name" value="Uracil-DNA glycosylase-like"/>
    <property type="match status" value="1"/>
</dbReference>
<dbReference type="InterPro" id="IPR036895">
    <property type="entry name" value="Uracil-DNA_glycosylase-like_sf"/>
</dbReference>
<dbReference type="EMBL" id="JAMTCO010000002">
    <property type="protein sequence ID" value="MCP2268423.1"/>
    <property type="molecule type" value="Genomic_DNA"/>
</dbReference>
<reference evidence="5 6" key="1">
    <citation type="submission" date="2022-06" db="EMBL/GenBank/DDBJ databases">
        <title>Genomic Encyclopedia of Archaeal and Bacterial Type Strains, Phase II (KMG-II): from individual species to whole genera.</title>
        <authorList>
            <person name="Goeker M."/>
        </authorList>
    </citation>
    <scope>NUCLEOTIDE SEQUENCE [LARGE SCALE GENOMIC DNA]</scope>
    <source>
        <strain evidence="5 6">DSM 44255</strain>
    </source>
</reference>
<gene>
    <name evidence="5" type="ORF">LV75_000909</name>
</gene>
<evidence type="ECO:0000259" key="4">
    <source>
        <dbReference type="SMART" id="SM00986"/>
    </source>
</evidence>
<evidence type="ECO:0000256" key="2">
    <source>
        <dbReference type="ARBA" id="ARBA00022801"/>
    </source>
</evidence>
<dbReference type="PANTHER" id="PTHR12159">
    <property type="entry name" value="G/T AND G/U MISMATCH-SPECIFIC DNA GLYCOSYLASE"/>
    <property type="match status" value="1"/>
</dbReference>